<reference evidence="1 2" key="1">
    <citation type="journal article" date="2022" name="DNA Res.">
        <title>Chromosomal-level genome assembly of the orchid tree Bauhinia variegata (Leguminosae; Cercidoideae) supports the allotetraploid origin hypothesis of Bauhinia.</title>
        <authorList>
            <person name="Zhong Y."/>
            <person name="Chen Y."/>
            <person name="Zheng D."/>
            <person name="Pang J."/>
            <person name="Liu Y."/>
            <person name="Luo S."/>
            <person name="Meng S."/>
            <person name="Qian L."/>
            <person name="Wei D."/>
            <person name="Dai S."/>
            <person name="Zhou R."/>
        </authorList>
    </citation>
    <scope>NUCLEOTIDE SEQUENCE [LARGE SCALE GENOMIC DNA]</scope>
    <source>
        <strain evidence="1">BV-YZ2020</strain>
    </source>
</reference>
<evidence type="ECO:0000313" key="2">
    <source>
        <dbReference type="Proteomes" id="UP000828941"/>
    </source>
</evidence>
<proteinExistence type="predicted"/>
<dbReference type="EMBL" id="CM039430">
    <property type="protein sequence ID" value="KAI4343489.1"/>
    <property type="molecule type" value="Genomic_DNA"/>
</dbReference>
<accession>A0ACB9P6B3</accession>
<keyword evidence="2" id="KW-1185">Reference proteome</keyword>
<evidence type="ECO:0000313" key="1">
    <source>
        <dbReference type="EMBL" id="KAI4343489.1"/>
    </source>
</evidence>
<gene>
    <name evidence="1" type="ORF">L6164_010830</name>
</gene>
<sequence>MHDIMPISAVTDGHEAVQEALPQSGHGLCTWHLERDARSNVNDASFISDFKVCMEILSQYEFELKWKALVDKFKLSGNSWMQKIYKWRHMWEQAYLRGHFWAGLHTTKVCEGIHEHLSLFLQHGLRLYQFIRQYDRAVDNIIRCNERLPVSGDIIMRMVRCGSLASSFSSLCYLGSKADMAYNLLSYELRKLKHKIHECSATSTSHANNSGAAGTTTAEKDAINVSKREPEDMDIPKIWSRSITVVLASSKLLLV</sequence>
<protein>
    <submittedName>
        <fullName evidence="1">Uncharacterized protein</fullName>
    </submittedName>
</protein>
<name>A0ACB9P6B3_BAUVA</name>
<comment type="caution">
    <text evidence="1">The sequence shown here is derived from an EMBL/GenBank/DDBJ whole genome shotgun (WGS) entry which is preliminary data.</text>
</comment>
<organism evidence="1 2">
    <name type="scientific">Bauhinia variegata</name>
    <name type="common">Purple orchid tree</name>
    <name type="synonym">Phanera variegata</name>
    <dbReference type="NCBI Taxonomy" id="167791"/>
    <lineage>
        <taxon>Eukaryota</taxon>
        <taxon>Viridiplantae</taxon>
        <taxon>Streptophyta</taxon>
        <taxon>Embryophyta</taxon>
        <taxon>Tracheophyta</taxon>
        <taxon>Spermatophyta</taxon>
        <taxon>Magnoliopsida</taxon>
        <taxon>eudicotyledons</taxon>
        <taxon>Gunneridae</taxon>
        <taxon>Pentapetalae</taxon>
        <taxon>rosids</taxon>
        <taxon>fabids</taxon>
        <taxon>Fabales</taxon>
        <taxon>Fabaceae</taxon>
        <taxon>Cercidoideae</taxon>
        <taxon>Cercideae</taxon>
        <taxon>Bauhiniinae</taxon>
        <taxon>Bauhinia</taxon>
    </lineage>
</organism>
<dbReference type="Proteomes" id="UP000828941">
    <property type="component" value="Chromosome 5"/>
</dbReference>